<evidence type="ECO:0000313" key="1">
    <source>
        <dbReference type="EMBL" id="EZG71058.1"/>
    </source>
</evidence>
<dbReference type="Proteomes" id="UP000019763">
    <property type="component" value="Unassembled WGS sequence"/>
</dbReference>
<dbReference type="EMBL" id="AFNH02000411">
    <property type="protein sequence ID" value="EZG71058.1"/>
    <property type="molecule type" value="Genomic_DNA"/>
</dbReference>
<organism evidence="1 2">
    <name type="scientific">Gregarina niphandrodes</name>
    <name type="common">Septate eugregarine</name>
    <dbReference type="NCBI Taxonomy" id="110365"/>
    <lineage>
        <taxon>Eukaryota</taxon>
        <taxon>Sar</taxon>
        <taxon>Alveolata</taxon>
        <taxon>Apicomplexa</taxon>
        <taxon>Conoidasida</taxon>
        <taxon>Gregarinasina</taxon>
        <taxon>Eugregarinorida</taxon>
        <taxon>Gregarinidae</taxon>
        <taxon>Gregarina</taxon>
    </lineage>
</organism>
<dbReference type="GeneID" id="22911973"/>
<sequence>MRCGILSNGRPLGLRASWLLAESCVTGGPCLLDAAARSHIYRPSVGDSTGPKEFGPSTLLSAARNLSKGATGFPVPLAGGAPSGVGAASPVMGMMPPQTDMMPPPPPMGMAPPPMGMMPPPMGMAPPPMGMAPPPMGMAPPPMGMAPPPMGMAPPPMGMMPPPMGMMPPPMGMGMMPPPMGTGMMPPPTGMMGPASPPMGMMPPMDPRVGPPIGPAMGPGGMLEERPFTMQVSPLVEVVPADFKVQNLGRAAMEFNNPLVQCQFSTLTVETIFRPLMGAALRMRVDWERVCGRSISDAEWISFFTSTASRDTNRLTNMVARLYSSAATGDLHYVHAYLLELAAEGYVIGAETRLAVPNRSQHVDVVQLIGLTIARAMQLSNFLKIDSGPLLSNKLAESRVYNL</sequence>
<dbReference type="VEuPathDB" id="CryptoDB:GNI_053760"/>
<accession>A0A023B972</accession>
<gene>
    <name evidence="1" type="ORF">GNI_053760</name>
</gene>
<reference evidence="1" key="1">
    <citation type="submission" date="2013-12" db="EMBL/GenBank/DDBJ databases">
        <authorList>
            <person name="Omoto C.K."/>
            <person name="Sibley D."/>
            <person name="Venepally P."/>
            <person name="Hadjithomas M."/>
            <person name="Karamycheva S."/>
            <person name="Brunk B."/>
            <person name="Roos D."/>
            <person name="Caler E."/>
            <person name="Lorenzi H."/>
        </authorList>
    </citation>
    <scope>NUCLEOTIDE SEQUENCE</scope>
</reference>
<comment type="caution">
    <text evidence="1">The sequence shown here is derived from an EMBL/GenBank/DDBJ whole genome shotgun (WGS) entry which is preliminary data.</text>
</comment>
<keyword evidence="2" id="KW-1185">Reference proteome</keyword>
<proteinExistence type="predicted"/>
<protein>
    <submittedName>
        <fullName evidence="1">Uncharacterized protein</fullName>
    </submittedName>
</protein>
<dbReference type="RefSeq" id="XP_011129851.1">
    <property type="nucleotide sequence ID" value="XM_011131549.1"/>
</dbReference>
<evidence type="ECO:0000313" key="2">
    <source>
        <dbReference type="Proteomes" id="UP000019763"/>
    </source>
</evidence>
<dbReference type="AlphaFoldDB" id="A0A023B972"/>
<name>A0A023B972_GRENI</name>